<dbReference type="AlphaFoldDB" id="A0A2P5DAC7"/>
<evidence type="ECO:0000313" key="1">
    <source>
        <dbReference type="EMBL" id="PON70232.1"/>
    </source>
</evidence>
<sequence length="52" mass="6187">MAHRHWSVVWLNNDKKGFVGDCQNFGVFGRILHKENRERGERKEEGRMMQAT</sequence>
<reference evidence="2" key="1">
    <citation type="submission" date="2016-06" db="EMBL/GenBank/DDBJ databases">
        <title>Parallel loss of symbiosis genes in relatives of nitrogen-fixing non-legume Parasponia.</title>
        <authorList>
            <person name="Van Velzen R."/>
            <person name="Holmer R."/>
            <person name="Bu F."/>
            <person name="Rutten L."/>
            <person name="Van Zeijl A."/>
            <person name="Liu W."/>
            <person name="Santuari L."/>
            <person name="Cao Q."/>
            <person name="Sharma T."/>
            <person name="Shen D."/>
            <person name="Roswanjaya Y."/>
            <person name="Wardhani T."/>
            <person name="Kalhor M.S."/>
            <person name="Jansen J."/>
            <person name="Van den Hoogen J."/>
            <person name="Gungor B."/>
            <person name="Hartog M."/>
            <person name="Hontelez J."/>
            <person name="Verver J."/>
            <person name="Yang W.-C."/>
            <person name="Schijlen E."/>
            <person name="Repin R."/>
            <person name="Schilthuizen M."/>
            <person name="Schranz E."/>
            <person name="Heidstra R."/>
            <person name="Miyata K."/>
            <person name="Fedorova E."/>
            <person name="Kohlen W."/>
            <person name="Bisseling T."/>
            <person name="Smit S."/>
            <person name="Geurts R."/>
        </authorList>
    </citation>
    <scope>NUCLEOTIDE SEQUENCE [LARGE SCALE GENOMIC DNA]</scope>
    <source>
        <strain evidence="2">cv. WU1-14</strain>
    </source>
</reference>
<evidence type="ECO:0000313" key="2">
    <source>
        <dbReference type="Proteomes" id="UP000237105"/>
    </source>
</evidence>
<gene>
    <name evidence="1" type="ORF">PanWU01x14_081560</name>
</gene>
<dbReference type="EMBL" id="JXTB01000051">
    <property type="protein sequence ID" value="PON70232.1"/>
    <property type="molecule type" value="Genomic_DNA"/>
</dbReference>
<feature type="non-terminal residue" evidence="1">
    <location>
        <position position="52"/>
    </location>
</feature>
<organism evidence="1 2">
    <name type="scientific">Parasponia andersonii</name>
    <name type="common">Sponia andersonii</name>
    <dbReference type="NCBI Taxonomy" id="3476"/>
    <lineage>
        <taxon>Eukaryota</taxon>
        <taxon>Viridiplantae</taxon>
        <taxon>Streptophyta</taxon>
        <taxon>Embryophyta</taxon>
        <taxon>Tracheophyta</taxon>
        <taxon>Spermatophyta</taxon>
        <taxon>Magnoliopsida</taxon>
        <taxon>eudicotyledons</taxon>
        <taxon>Gunneridae</taxon>
        <taxon>Pentapetalae</taxon>
        <taxon>rosids</taxon>
        <taxon>fabids</taxon>
        <taxon>Rosales</taxon>
        <taxon>Cannabaceae</taxon>
        <taxon>Parasponia</taxon>
    </lineage>
</organism>
<dbReference type="Proteomes" id="UP000237105">
    <property type="component" value="Unassembled WGS sequence"/>
</dbReference>
<proteinExistence type="predicted"/>
<keyword evidence="2" id="KW-1185">Reference proteome</keyword>
<protein>
    <submittedName>
        <fullName evidence="1">Uncharacterized protein</fullName>
    </submittedName>
</protein>
<accession>A0A2P5DAC7</accession>
<comment type="caution">
    <text evidence="1">The sequence shown here is derived from an EMBL/GenBank/DDBJ whole genome shotgun (WGS) entry which is preliminary data.</text>
</comment>
<name>A0A2P5DAC7_PARAD</name>